<dbReference type="EMBL" id="BMLG01000008">
    <property type="protein sequence ID" value="GGM31897.1"/>
    <property type="molecule type" value="Genomic_DNA"/>
</dbReference>
<feature type="transmembrane region" description="Helical" evidence="6">
    <location>
        <begin position="254"/>
        <end position="274"/>
    </location>
</feature>
<dbReference type="PANTHER" id="PTHR30250">
    <property type="entry name" value="PST FAMILY PREDICTED COLANIC ACID TRANSPORTER"/>
    <property type="match status" value="1"/>
</dbReference>
<dbReference type="GO" id="GO:0005886">
    <property type="term" value="C:plasma membrane"/>
    <property type="evidence" value="ECO:0007669"/>
    <property type="project" value="UniProtKB-SubCell"/>
</dbReference>
<dbReference type="OrthoDB" id="6017905at2"/>
<gene>
    <name evidence="7" type="primary">cpsL</name>
    <name evidence="7" type="ORF">GCM10011351_17600</name>
</gene>
<dbReference type="Proteomes" id="UP000618460">
    <property type="component" value="Unassembled WGS sequence"/>
</dbReference>
<comment type="subcellular location">
    <subcellularLocation>
        <location evidence="1">Cell membrane</location>
        <topology evidence="1">Multi-pass membrane protein</topology>
    </subcellularLocation>
</comment>
<dbReference type="InterPro" id="IPR050833">
    <property type="entry name" value="Poly_Biosynth_Transport"/>
</dbReference>
<keyword evidence="4 6" id="KW-1133">Transmembrane helix</keyword>
<keyword evidence="8" id="KW-1185">Reference proteome</keyword>
<evidence type="ECO:0000256" key="6">
    <source>
        <dbReference type="SAM" id="Phobius"/>
    </source>
</evidence>
<dbReference type="AlphaFoldDB" id="A0A917TPG2"/>
<evidence type="ECO:0000256" key="5">
    <source>
        <dbReference type="ARBA" id="ARBA00023136"/>
    </source>
</evidence>
<accession>A0A917TPG2</accession>
<feature type="transmembrane region" description="Helical" evidence="6">
    <location>
        <begin position="118"/>
        <end position="140"/>
    </location>
</feature>
<keyword evidence="2" id="KW-1003">Cell membrane</keyword>
<comment type="caution">
    <text evidence="7">The sequence shown here is derived from an EMBL/GenBank/DDBJ whole genome shotgun (WGS) entry which is preliminary data.</text>
</comment>
<organism evidence="7 8">
    <name type="scientific">Paraliobacillus quinghaiensis</name>
    <dbReference type="NCBI Taxonomy" id="470815"/>
    <lineage>
        <taxon>Bacteria</taxon>
        <taxon>Bacillati</taxon>
        <taxon>Bacillota</taxon>
        <taxon>Bacilli</taxon>
        <taxon>Bacillales</taxon>
        <taxon>Bacillaceae</taxon>
        <taxon>Paraliobacillus</taxon>
    </lineage>
</organism>
<dbReference type="RefSeq" id="WP_117155034.1">
    <property type="nucleotide sequence ID" value="NZ_BMLG01000008.1"/>
</dbReference>
<feature type="transmembrane region" description="Helical" evidence="6">
    <location>
        <begin position="175"/>
        <end position="198"/>
    </location>
</feature>
<feature type="transmembrane region" description="Helical" evidence="6">
    <location>
        <begin position="361"/>
        <end position="381"/>
    </location>
</feature>
<feature type="transmembrane region" description="Helical" evidence="6">
    <location>
        <begin position="387"/>
        <end position="408"/>
    </location>
</feature>
<proteinExistence type="predicted"/>
<name>A0A917TPG2_9BACI</name>
<evidence type="ECO:0000313" key="8">
    <source>
        <dbReference type="Proteomes" id="UP000618460"/>
    </source>
</evidence>
<dbReference type="InterPro" id="IPR002797">
    <property type="entry name" value="Polysacc_synth"/>
</dbReference>
<protein>
    <submittedName>
        <fullName evidence="7">Polysaccharide biosynthesis protein</fullName>
    </submittedName>
</protein>
<feature type="transmembrane region" description="Helical" evidence="6">
    <location>
        <begin position="147"/>
        <end position="169"/>
    </location>
</feature>
<feature type="transmembrane region" description="Helical" evidence="6">
    <location>
        <begin position="210"/>
        <end position="234"/>
    </location>
</feature>
<feature type="transmembrane region" description="Helical" evidence="6">
    <location>
        <begin position="80"/>
        <end position="106"/>
    </location>
</feature>
<dbReference type="Pfam" id="PF01943">
    <property type="entry name" value="Polysacc_synt"/>
    <property type="match status" value="1"/>
</dbReference>
<keyword evidence="3 6" id="KW-0812">Transmembrane</keyword>
<feature type="transmembrane region" description="Helical" evidence="6">
    <location>
        <begin position="295"/>
        <end position="317"/>
    </location>
</feature>
<sequence length="422" mass="47973">MFKVFLKSSLLKASGIYTITNIINKAIPFLLLPILTVYLTPSDYGVVSMFTVLIGFFMPIAGLNISGAISRKFFDDNKDFGLYISSALYLLFISITIFSIIIFLFSDIIQGITLFPKSYMHLIILCILGNIIFQITLSLWQVREKAVLYGIFQIVLTTLNIIISLILVIRFDYGWLGRINGQVIAFGICSLIGLFIIIKNEKIPLKKNHLYIKDILHFGIPLIPHAVGAFFITMSDRIFITNMVGIHETGIYTVGYQIGMIIQVLQDSFNRAWIPYLYKNLKQNRLNLKVKIVKITYIYFIVILVITLLLSLFSPLITEWFLSDTFAGASEFVIWVALGYAFNGMYKMVGGVIFYEKKTKLLSLVTFITAMLNLVLNYVLIKLNGAVGAAQATTLSFFVSFILTWILASKVHFMPWNLFKYR</sequence>
<feature type="transmembrane region" description="Helical" evidence="6">
    <location>
        <begin position="46"/>
        <end position="68"/>
    </location>
</feature>
<evidence type="ECO:0000256" key="4">
    <source>
        <dbReference type="ARBA" id="ARBA00022989"/>
    </source>
</evidence>
<reference evidence="7" key="2">
    <citation type="submission" date="2020-09" db="EMBL/GenBank/DDBJ databases">
        <authorList>
            <person name="Sun Q."/>
            <person name="Zhou Y."/>
        </authorList>
    </citation>
    <scope>NUCLEOTIDE SEQUENCE</scope>
    <source>
        <strain evidence="7">CGMCC 1.6333</strain>
    </source>
</reference>
<evidence type="ECO:0000256" key="2">
    <source>
        <dbReference type="ARBA" id="ARBA00022475"/>
    </source>
</evidence>
<feature type="transmembrane region" description="Helical" evidence="6">
    <location>
        <begin position="332"/>
        <end position="354"/>
    </location>
</feature>
<evidence type="ECO:0000256" key="1">
    <source>
        <dbReference type="ARBA" id="ARBA00004651"/>
    </source>
</evidence>
<evidence type="ECO:0000313" key="7">
    <source>
        <dbReference type="EMBL" id="GGM31897.1"/>
    </source>
</evidence>
<reference evidence="7" key="1">
    <citation type="journal article" date="2014" name="Int. J. Syst. Evol. Microbiol.">
        <title>Complete genome sequence of Corynebacterium casei LMG S-19264T (=DSM 44701T), isolated from a smear-ripened cheese.</title>
        <authorList>
            <consortium name="US DOE Joint Genome Institute (JGI-PGF)"/>
            <person name="Walter F."/>
            <person name="Albersmeier A."/>
            <person name="Kalinowski J."/>
            <person name="Ruckert C."/>
        </authorList>
    </citation>
    <scope>NUCLEOTIDE SEQUENCE</scope>
    <source>
        <strain evidence="7">CGMCC 1.6333</strain>
    </source>
</reference>
<dbReference type="PANTHER" id="PTHR30250:SF11">
    <property type="entry name" value="O-ANTIGEN TRANSPORTER-RELATED"/>
    <property type="match status" value="1"/>
</dbReference>
<evidence type="ECO:0000256" key="3">
    <source>
        <dbReference type="ARBA" id="ARBA00022692"/>
    </source>
</evidence>
<feature type="transmembrane region" description="Helical" evidence="6">
    <location>
        <begin position="21"/>
        <end position="40"/>
    </location>
</feature>
<dbReference type="CDD" id="cd13128">
    <property type="entry name" value="MATE_Wzx_like"/>
    <property type="match status" value="1"/>
</dbReference>
<keyword evidence="5 6" id="KW-0472">Membrane</keyword>